<dbReference type="OrthoDB" id="9803207at2"/>
<keyword evidence="2" id="KW-1185">Reference proteome</keyword>
<dbReference type="EMBL" id="PYYB01000002">
    <property type="protein sequence ID" value="PTL56147.1"/>
    <property type="molecule type" value="Genomic_DNA"/>
</dbReference>
<dbReference type="RefSeq" id="WP_107569866.1">
    <property type="nucleotide sequence ID" value="NZ_PYYB01000002.1"/>
</dbReference>
<reference evidence="1 2" key="1">
    <citation type="submission" date="2018-03" db="EMBL/GenBank/DDBJ databases">
        <title>Aquarubrobacter algicola gen. nov., sp. nov., a novel actinobacterium isolated from shallow eutrophic lake during the end of cyanobacterial harmful algal blooms.</title>
        <authorList>
            <person name="Chun S.J."/>
        </authorList>
    </citation>
    <scope>NUCLEOTIDE SEQUENCE [LARGE SCALE GENOMIC DNA]</scope>
    <source>
        <strain evidence="1 2">Seoho-28</strain>
    </source>
</reference>
<evidence type="ECO:0000313" key="2">
    <source>
        <dbReference type="Proteomes" id="UP000240739"/>
    </source>
</evidence>
<accession>A0A2T4UED6</accession>
<dbReference type="InterPro" id="IPR021398">
    <property type="entry name" value="DUF3037"/>
</dbReference>
<organism evidence="1 2">
    <name type="scientific">Paraconexibacter algicola</name>
    <dbReference type="NCBI Taxonomy" id="2133960"/>
    <lineage>
        <taxon>Bacteria</taxon>
        <taxon>Bacillati</taxon>
        <taxon>Actinomycetota</taxon>
        <taxon>Thermoleophilia</taxon>
        <taxon>Solirubrobacterales</taxon>
        <taxon>Paraconexibacteraceae</taxon>
        <taxon>Paraconexibacter</taxon>
    </lineage>
</organism>
<protein>
    <submittedName>
        <fullName evidence="1">DUF3037 domain-containing protein</fullName>
    </submittedName>
</protein>
<dbReference type="Pfam" id="PF11236">
    <property type="entry name" value="DUF3037"/>
    <property type="match status" value="1"/>
</dbReference>
<dbReference type="AlphaFoldDB" id="A0A2T4UED6"/>
<dbReference type="Proteomes" id="UP000240739">
    <property type="component" value="Unassembled WGS sequence"/>
</dbReference>
<sequence length="125" mass="13592">MPEVFQYAVLQVVPSIERGERLNVGVVVHARRLRFLEVAIRLDEARLRALAPDLDLDALREHLDGLARVAAGDPTAGAVAALERSERFHWLVAPSSTIVQAGPVHTGLCEDADAVVARLLRELVG</sequence>
<name>A0A2T4UED6_9ACTN</name>
<proteinExistence type="predicted"/>
<comment type="caution">
    <text evidence="1">The sequence shown here is derived from an EMBL/GenBank/DDBJ whole genome shotgun (WGS) entry which is preliminary data.</text>
</comment>
<evidence type="ECO:0000313" key="1">
    <source>
        <dbReference type="EMBL" id="PTL56147.1"/>
    </source>
</evidence>
<gene>
    <name evidence="1" type="ORF">C7Y72_14230</name>
</gene>